<dbReference type="RefSeq" id="WP_245030601.1">
    <property type="nucleotide sequence ID" value="NZ_CP095075.1"/>
</dbReference>
<protein>
    <recommendedName>
        <fullName evidence="3">Polymerase nucleotidyl transferase domain-containing protein</fullName>
    </recommendedName>
</protein>
<sequence>MMIVTISKYEWRLAYMDLIEVAKCFVEESQGMGADYAFVTGSVARGDDDQYSDLDLSIYSSGIDAETSSNESYRNKMLQVDLYPISKRPSIDEFLEDPWGHRYLDELYIIKDNDDRLYHLQNQAKAFLYSPEGKRKLIKIVTNIVNERQSYADKMLKAGYPTTATQASLGAWAEAALLYSYLEQGTLSTGAVIPFIQEKHTEHLQSFLTHSPFTSLPNTEAIINNISNFRHYLRNRKKTLSFDLSPHQDSIFVNKAKRYQSQDTHLAWIAYGEALWLFFKETDNRLIEEFLDSCPQDVQNSLLDLGFQQLSKANIQQLHMLTGELIHYSHCAID</sequence>
<accession>A0ABY4H842</accession>
<gene>
    <name evidence="1" type="ORF">MUO15_15710</name>
</gene>
<organism evidence="1 2">
    <name type="scientific">Halobacillus amylolyticus</name>
    <dbReference type="NCBI Taxonomy" id="2932259"/>
    <lineage>
        <taxon>Bacteria</taxon>
        <taxon>Bacillati</taxon>
        <taxon>Bacillota</taxon>
        <taxon>Bacilli</taxon>
        <taxon>Bacillales</taxon>
        <taxon>Bacillaceae</taxon>
        <taxon>Halobacillus</taxon>
    </lineage>
</organism>
<dbReference type="SUPFAM" id="SSF81301">
    <property type="entry name" value="Nucleotidyltransferase"/>
    <property type="match status" value="1"/>
</dbReference>
<proteinExistence type="predicted"/>
<evidence type="ECO:0000313" key="2">
    <source>
        <dbReference type="Proteomes" id="UP000830326"/>
    </source>
</evidence>
<evidence type="ECO:0008006" key="3">
    <source>
        <dbReference type="Google" id="ProtNLM"/>
    </source>
</evidence>
<dbReference type="Proteomes" id="UP000830326">
    <property type="component" value="Chromosome"/>
</dbReference>
<name>A0ABY4H842_9BACI</name>
<reference evidence="1" key="1">
    <citation type="submission" date="2022-04" db="EMBL/GenBank/DDBJ databases">
        <title>Halobacillus sp. isolated from saltern.</title>
        <authorList>
            <person name="Won M."/>
            <person name="Lee C.-M."/>
            <person name="Woen H.-Y."/>
            <person name="Kwon S.-W."/>
        </authorList>
    </citation>
    <scope>NUCLEOTIDE SEQUENCE</scope>
    <source>
        <strain evidence="1">SSHM10-5</strain>
    </source>
</reference>
<evidence type="ECO:0000313" key="1">
    <source>
        <dbReference type="EMBL" id="UOR11031.1"/>
    </source>
</evidence>
<dbReference type="EMBL" id="CP095075">
    <property type="protein sequence ID" value="UOR11031.1"/>
    <property type="molecule type" value="Genomic_DNA"/>
</dbReference>
<dbReference type="InterPro" id="IPR043519">
    <property type="entry name" value="NT_sf"/>
</dbReference>
<dbReference type="Gene3D" id="3.30.460.10">
    <property type="entry name" value="Beta Polymerase, domain 2"/>
    <property type="match status" value="1"/>
</dbReference>
<keyword evidence="2" id="KW-1185">Reference proteome</keyword>